<dbReference type="EMBL" id="VIFY01000093">
    <property type="protein sequence ID" value="TQB70843.1"/>
    <property type="molecule type" value="Genomic_DNA"/>
</dbReference>
<evidence type="ECO:0000259" key="1">
    <source>
        <dbReference type="SMART" id="SM01131"/>
    </source>
</evidence>
<dbReference type="AlphaFoldDB" id="A0A507QT65"/>
<proteinExistence type="predicted"/>
<keyword evidence="3" id="KW-1185">Reference proteome</keyword>
<dbReference type="PANTHER" id="PTHR12112:SF39">
    <property type="entry name" value="EG:152A3.5 PROTEIN (FBGN0003116_PN PROTEIN)"/>
    <property type="match status" value="1"/>
</dbReference>
<feature type="domain" description="DHHA2" evidence="1">
    <location>
        <begin position="299"/>
        <end position="489"/>
    </location>
</feature>
<dbReference type="Pfam" id="PF02833">
    <property type="entry name" value="DHHA2"/>
    <property type="match status" value="1"/>
</dbReference>
<dbReference type="InterPro" id="IPR004097">
    <property type="entry name" value="DHHA2"/>
</dbReference>
<dbReference type="InterPro" id="IPR038222">
    <property type="entry name" value="DHHA2_dom_sf"/>
</dbReference>
<evidence type="ECO:0000313" key="3">
    <source>
        <dbReference type="Proteomes" id="UP000319663"/>
    </source>
</evidence>
<dbReference type="STRING" id="5098.A0A507QT65"/>
<dbReference type="PANTHER" id="PTHR12112">
    <property type="entry name" value="BNIP - RELATED"/>
    <property type="match status" value="1"/>
</dbReference>
<dbReference type="GO" id="GO:0004309">
    <property type="term" value="F:exopolyphosphatase activity"/>
    <property type="evidence" value="ECO:0007669"/>
    <property type="project" value="TreeGrafter"/>
</dbReference>
<comment type="caution">
    <text evidence="2">The sequence shown here is derived from an EMBL/GenBank/DDBJ whole genome shotgun (WGS) entry which is preliminary data.</text>
</comment>
<accession>A0A507QT65</accession>
<name>A0A507QT65_MONPU</name>
<evidence type="ECO:0000313" key="2">
    <source>
        <dbReference type="EMBL" id="TQB70843.1"/>
    </source>
</evidence>
<sequence>MASETHSIRLNLLQFLKQAHYLHFQHVAGALSPSAAPVYVLGNPSADLDSIISAIVYSYFANGHLPSSRGRPHIPLINLPGVPSGPELRRLRPEFAAALWLSTNNPPATESERWDSQNDQSTGKLFNEHILTVADLKLHFDAERRPKCTLDTVMVDWNAFPIRSEDESGKRTGQLESLPNVDFRVLGCIDHHVDEGGFVPSADSLPEGQPLVVQPGPGSCTSLIARELRERGLWAAGDSAITTVTAEAQAAKLALAAILIDTTNLTAKGKVTGVDRLAVSFLESKIQQAEVSWDRNAFFREVQETKQNSLDLLTFPEILDRDYKEWTEEISSSKEGKGVIKLGFCSCVKPIPWIISKATTEPDGNGETDGTPQTFLNGLRSFSASKGLDIVVIMTAFVDASTKKFRRELLLCSLHSGAGEECSRSFASRGGSEIGLSSWPPVPHTADPKMKEIAALLNLDSPPIWCHVWEQTDLTKSRKQVAPLLRGEAAKL</sequence>
<dbReference type="Proteomes" id="UP000319663">
    <property type="component" value="Unassembled WGS sequence"/>
</dbReference>
<organism evidence="2 3">
    <name type="scientific">Monascus purpureus</name>
    <name type="common">Red mold</name>
    <name type="synonym">Monascus anka</name>
    <dbReference type="NCBI Taxonomy" id="5098"/>
    <lineage>
        <taxon>Eukaryota</taxon>
        <taxon>Fungi</taxon>
        <taxon>Dikarya</taxon>
        <taxon>Ascomycota</taxon>
        <taxon>Pezizomycotina</taxon>
        <taxon>Eurotiomycetes</taxon>
        <taxon>Eurotiomycetidae</taxon>
        <taxon>Eurotiales</taxon>
        <taxon>Aspergillaceae</taxon>
        <taxon>Monascus</taxon>
    </lineage>
</organism>
<dbReference type="OrthoDB" id="374045at2759"/>
<reference evidence="2 3" key="1">
    <citation type="submission" date="2019-06" db="EMBL/GenBank/DDBJ databases">
        <title>Wine fermentation using esterase from Monascus purpureus.</title>
        <authorList>
            <person name="Geng C."/>
            <person name="Zhang Y."/>
        </authorList>
    </citation>
    <scope>NUCLEOTIDE SEQUENCE [LARGE SCALE GENOMIC DNA]</scope>
    <source>
        <strain evidence="2">HQ1</strain>
    </source>
</reference>
<protein>
    <submittedName>
        <fullName evidence="2">Exopolyphosphatase</fullName>
    </submittedName>
</protein>
<dbReference type="SUPFAM" id="SSF64182">
    <property type="entry name" value="DHH phosphoesterases"/>
    <property type="match status" value="1"/>
</dbReference>
<dbReference type="GO" id="GO:0005737">
    <property type="term" value="C:cytoplasm"/>
    <property type="evidence" value="ECO:0007669"/>
    <property type="project" value="InterPro"/>
</dbReference>
<gene>
    <name evidence="2" type="primary">PPX1</name>
    <name evidence="2" type="ORF">MPDQ_008009</name>
</gene>
<dbReference type="Gene3D" id="3.90.1640.10">
    <property type="entry name" value="inorganic pyrophosphatase (n-terminal core)"/>
    <property type="match status" value="1"/>
</dbReference>
<dbReference type="InterPro" id="IPR038763">
    <property type="entry name" value="DHH_sf"/>
</dbReference>
<dbReference type="Gene3D" id="3.10.310.20">
    <property type="entry name" value="DHHA2 domain"/>
    <property type="match status" value="1"/>
</dbReference>
<dbReference type="SMART" id="SM01131">
    <property type="entry name" value="DHHA2"/>
    <property type="match status" value="1"/>
</dbReference>